<dbReference type="InterPro" id="IPR024486">
    <property type="entry name" value="DUF2617"/>
</dbReference>
<dbReference type="AlphaFoldDB" id="A0A0F9B4L6"/>
<evidence type="ECO:0000313" key="1">
    <source>
        <dbReference type="EMBL" id="KKL16829.1"/>
    </source>
</evidence>
<feature type="non-terminal residue" evidence="1">
    <location>
        <position position="1"/>
    </location>
</feature>
<accession>A0A0F9B4L6</accession>
<reference evidence="1" key="1">
    <citation type="journal article" date="2015" name="Nature">
        <title>Complex archaea that bridge the gap between prokaryotes and eukaryotes.</title>
        <authorList>
            <person name="Spang A."/>
            <person name="Saw J.H."/>
            <person name="Jorgensen S.L."/>
            <person name="Zaremba-Niedzwiedzka K."/>
            <person name="Martijn J."/>
            <person name="Lind A.E."/>
            <person name="van Eijk R."/>
            <person name="Schleper C."/>
            <person name="Guy L."/>
            <person name="Ettema T.J."/>
        </authorList>
    </citation>
    <scope>NUCLEOTIDE SEQUENCE</scope>
</reference>
<comment type="caution">
    <text evidence="1">The sequence shown here is derived from an EMBL/GenBank/DDBJ whole genome shotgun (WGS) entry which is preliminary data.</text>
</comment>
<dbReference type="Pfam" id="PF10936">
    <property type="entry name" value="DUF2617"/>
    <property type="match status" value="1"/>
</dbReference>
<protein>
    <submittedName>
        <fullName evidence="1">Uncharacterized protein</fullName>
    </submittedName>
</protein>
<dbReference type="EMBL" id="LAZR01039512">
    <property type="protein sequence ID" value="KKL16829.1"/>
    <property type="molecule type" value="Genomic_DNA"/>
</dbReference>
<proteinExistence type="predicted"/>
<sequence length="119" mass="13507">SEFIAASAAVLPTRGKLMSVPFRGERDQQFDHAEGIRYLVSFQVERMSARLYARVHADLAEHGADHGLFVPFPEWAGMDLTPFTYLDYEAKVGMLHVFAYHAFPDELTLIKTQSIFELT</sequence>
<organism evidence="1">
    <name type="scientific">marine sediment metagenome</name>
    <dbReference type="NCBI Taxonomy" id="412755"/>
    <lineage>
        <taxon>unclassified sequences</taxon>
        <taxon>metagenomes</taxon>
        <taxon>ecological metagenomes</taxon>
    </lineage>
</organism>
<gene>
    <name evidence="1" type="ORF">LCGC14_2491660</name>
</gene>
<name>A0A0F9B4L6_9ZZZZ</name>